<dbReference type="CDD" id="cd20301">
    <property type="entry name" value="cupin_ChrR"/>
    <property type="match status" value="1"/>
</dbReference>
<comment type="caution">
    <text evidence="2">The sequence shown here is derived from an EMBL/GenBank/DDBJ whole genome shotgun (WGS) entry which is preliminary data.</text>
</comment>
<keyword evidence="3" id="KW-1185">Reference proteome</keyword>
<dbReference type="EMBL" id="JAHEPS010000006">
    <property type="protein sequence ID" value="MBT1445843.1"/>
    <property type="molecule type" value="Genomic_DNA"/>
</dbReference>
<feature type="domain" description="ChrR-like cupin" evidence="1">
    <location>
        <begin position="140"/>
        <end position="217"/>
    </location>
</feature>
<dbReference type="Gene3D" id="1.10.10.1320">
    <property type="entry name" value="Anti-sigma factor, zinc-finger domain"/>
    <property type="match status" value="1"/>
</dbReference>
<dbReference type="NCBIfam" id="TIGR02451">
    <property type="entry name" value="anti_sig_ChrR"/>
    <property type="match status" value="1"/>
</dbReference>
<dbReference type="InterPro" id="IPR014710">
    <property type="entry name" value="RmlC-like_jellyroll"/>
</dbReference>
<protein>
    <submittedName>
        <fullName evidence="2">ChrR family anti-sigma-E factor</fullName>
    </submittedName>
</protein>
<dbReference type="InterPro" id="IPR025979">
    <property type="entry name" value="ChrR-like_cupin_dom"/>
</dbReference>
<dbReference type="SUPFAM" id="SSF51182">
    <property type="entry name" value="RmlC-like cupins"/>
    <property type="match status" value="1"/>
</dbReference>
<dbReference type="InterPro" id="IPR012807">
    <property type="entry name" value="Anti-sigma_ChrR"/>
</dbReference>
<reference evidence="2 3" key="1">
    <citation type="submission" date="2021-05" db="EMBL/GenBank/DDBJ databases">
        <title>Shewanella sp. JM162201.</title>
        <authorList>
            <person name="Xu S."/>
            <person name="Li A."/>
        </authorList>
    </citation>
    <scope>NUCLEOTIDE SEQUENCE [LARGE SCALE GENOMIC DNA]</scope>
    <source>
        <strain evidence="2 3">JM162201</strain>
    </source>
</reference>
<dbReference type="Proteomes" id="UP001195903">
    <property type="component" value="Unassembled WGS sequence"/>
</dbReference>
<dbReference type="InterPro" id="IPR011051">
    <property type="entry name" value="RmlC_Cupin_sf"/>
</dbReference>
<organism evidence="2 3">
    <name type="scientific">Shewanella jiangmenensis</name>
    <dbReference type="NCBI Taxonomy" id="2837387"/>
    <lineage>
        <taxon>Bacteria</taxon>
        <taxon>Pseudomonadati</taxon>
        <taxon>Pseudomonadota</taxon>
        <taxon>Gammaproteobacteria</taxon>
        <taxon>Alteromonadales</taxon>
        <taxon>Shewanellaceae</taxon>
        <taxon>Shewanella</taxon>
    </lineage>
</organism>
<sequence>MINHHPSDEMLLAHAAGETSFAMALALSAHCELCHQCAERVSLLQQKLARHHLSAPSGVNALDDATRVETRTEAQQSDWLNMDSLFDAITATEAEEPVLTKGDLGPAVTAVKGEQFILPRTFRQLIHSDLASSWKGLGNVSRLRFDTQDGKARASLLHIAAGGEIPEHTHKGVEITLLLDGHFSDEFGSYGPGDFMLMDGSKQHTPITQDGCLCFTVVDAPLHFTRGLSKLLNPIGELIY</sequence>
<dbReference type="Gene3D" id="2.60.120.10">
    <property type="entry name" value="Jelly Rolls"/>
    <property type="match status" value="1"/>
</dbReference>
<name>A0ABS5V9X8_9GAMM</name>
<accession>A0ABS5V9X8</accession>
<dbReference type="Pfam" id="PF12973">
    <property type="entry name" value="Cupin_7"/>
    <property type="match status" value="1"/>
</dbReference>
<dbReference type="RefSeq" id="WP_214508034.1">
    <property type="nucleotide sequence ID" value="NZ_JAHEPS010000006.1"/>
</dbReference>
<evidence type="ECO:0000259" key="1">
    <source>
        <dbReference type="Pfam" id="PF12973"/>
    </source>
</evidence>
<dbReference type="InterPro" id="IPR041916">
    <property type="entry name" value="Anti_sigma_zinc_sf"/>
</dbReference>
<evidence type="ECO:0000313" key="2">
    <source>
        <dbReference type="EMBL" id="MBT1445843.1"/>
    </source>
</evidence>
<proteinExistence type="predicted"/>
<gene>
    <name evidence="2" type="ORF">KJI95_15155</name>
</gene>
<evidence type="ECO:0000313" key="3">
    <source>
        <dbReference type="Proteomes" id="UP001195903"/>
    </source>
</evidence>